<reference evidence="2" key="1">
    <citation type="submission" date="2009-03" db="EMBL/GenBank/DDBJ databases">
        <title>Complete genome sequence of Edwardsiella ictaluri 93-146.</title>
        <authorList>
            <person name="Williams M.L."/>
            <person name="Gillaspy A.F."/>
            <person name="Dyer D.W."/>
            <person name="Thune R.L."/>
            <person name="Waldbieser G.C."/>
            <person name="Schuster S.C."/>
            <person name="Gipson J."/>
            <person name="Zaitshik J."/>
            <person name="Landry C."/>
            <person name="Lawrence M.L."/>
        </authorList>
    </citation>
    <scope>NUCLEOTIDE SEQUENCE [LARGE SCALE GENOMIC DNA]</scope>
    <source>
        <strain evidence="2">93-146</strain>
    </source>
</reference>
<dbReference type="Proteomes" id="UP000001485">
    <property type="component" value="Chromosome"/>
</dbReference>
<gene>
    <name evidence="1" type="ordered locus">NT01EI_2028</name>
</gene>
<accession>C5BBN3</accession>
<dbReference type="KEGG" id="eic:NT01EI_2028"/>
<sequence length="37" mass="4101">MVKFSPVRHAAAFLGYQPYQPTALMATPRLSHSEAIL</sequence>
<organism evidence="1 2">
    <name type="scientific">Edwardsiella ictaluri (strain 93-146)</name>
    <dbReference type="NCBI Taxonomy" id="634503"/>
    <lineage>
        <taxon>Bacteria</taxon>
        <taxon>Pseudomonadati</taxon>
        <taxon>Pseudomonadota</taxon>
        <taxon>Gammaproteobacteria</taxon>
        <taxon>Enterobacterales</taxon>
        <taxon>Hafniaceae</taxon>
        <taxon>Edwardsiella</taxon>
    </lineage>
</organism>
<dbReference type="AlphaFoldDB" id="C5BBN3"/>
<proteinExistence type="predicted"/>
<evidence type="ECO:0000313" key="1">
    <source>
        <dbReference type="EMBL" id="ACR69204.1"/>
    </source>
</evidence>
<name>C5BBN3_EDWI9</name>
<protein>
    <submittedName>
        <fullName evidence="1">Uncharacterized protein</fullName>
    </submittedName>
</protein>
<dbReference type="EMBL" id="CP001600">
    <property type="protein sequence ID" value="ACR69204.1"/>
    <property type="molecule type" value="Genomic_DNA"/>
</dbReference>
<reference evidence="1 2" key="2">
    <citation type="journal article" date="2012" name="J. Bacteriol.">
        <title>Genome Sequence of Edwardsiella ictaluri 93-146, a Strain Associated with a Natural Channel Catfish Outbreak of Enteric Septicemia of Catfish.</title>
        <authorList>
            <person name="Williams M.L."/>
            <person name="Gillaspy A.F."/>
            <person name="Dyer D.W."/>
            <person name="Thune R.L."/>
            <person name="Waldbieser G.C."/>
            <person name="Schuster S.C."/>
            <person name="Gipson J."/>
            <person name="Zaitshik J."/>
            <person name="Landry C."/>
            <person name="Banes M.M."/>
            <person name="Lawrence M.L."/>
        </authorList>
    </citation>
    <scope>NUCLEOTIDE SEQUENCE [LARGE SCALE GENOMIC DNA]</scope>
    <source>
        <strain evidence="1 2">93-146</strain>
    </source>
</reference>
<dbReference type="HOGENOM" id="CLU_3343056_0_0_6"/>
<evidence type="ECO:0000313" key="2">
    <source>
        <dbReference type="Proteomes" id="UP000001485"/>
    </source>
</evidence>